<dbReference type="KEGG" id="gfl:GRFL_0554"/>
<name>A0A1L7I100_9FLAO</name>
<gene>
    <name evidence="1" type="ORF">GRFL_0554</name>
</gene>
<dbReference type="Gene3D" id="3.40.50.300">
    <property type="entry name" value="P-loop containing nucleotide triphosphate hydrolases"/>
    <property type="match status" value="1"/>
</dbReference>
<accession>A0A1L7I100</accession>
<dbReference type="NCBIfam" id="NF047389">
    <property type="entry name" value="ATPase_Sll1717"/>
    <property type="match status" value="1"/>
</dbReference>
<dbReference type="STRING" id="1229726.GRFL_0554"/>
<dbReference type="InterPro" id="IPR027417">
    <property type="entry name" value="P-loop_NTPase"/>
</dbReference>
<dbReference type="OrthoDB" id="100386at2"/>
<evidence type="ECO:0000313" key="2">
    <source>
        <dbReference type="Proteomes" id="UP000186230"/>
    </source>
</evidence>
<dbReference type="EMBL" id="CP016359">
    <property type="protein sequence ID" value="APU67278.1"/>
    <property type="molecule type" value="Genomic_DNA"/>
</dbReference>
<keyword evidence="2" id="KW-1185">Reference proteome</keyword>
<evidence type="ECO:0000313" key="1">
    <source>
        <dbReference type="EMBL" id="APU67278.1"/>
    </source>
</evidence>
<organism evidence="1 2">
    <name type="scientific">Christiangramia flava JLT2011</name>
    <dbReference type="NCBI Taxonomy" id="1229726"/>
    <lineage>
        <taxon>Bacteria</taxon>
        <taxon>Pseudomonadati</taxon>
        <taxon>Bacteroidota</taxon>
        <taxon>Flavobacteriia</taxon>
        <taxon>Flavobacteriales</taxon>
        <taxon>Flavobacteriaceae</taxon>
        <taxon>Christiangramia</taxon>
    </lineage>
</organism>
<dbReference type="RefSeq" id="WP_083643174.1">
    <property type="nucleotide sequence ID" value="NZ_AMRU01000003.1"/>
</dbReference>
<dbReference type="Proteomes" id="UP000186230">
    <property type="component" value="Chromosome"/>
</dbReference>
<dbReference type="AlphaFoldDB" id="A0A1L7I100"/>
<proteinExistence type="predicted"/>
<reference evidence="1 2" key="1">
    <citation type="submission" date="2016-07" db="EMBL/GenBank/DDBJ databases">
        <title>Multi-omics approach to identify versatile polysaccharide utilization systems of a marine flavobacterium Gramella flava.</title>
        <authorList>
            <person name="Tang K."/>
        </authorList>
    </citation>
    <scope>NUCLEOTIDE SEQUENCE [LARGE SCALE GENOMIC DNA]</scope>
    <source>
        <strain evidence="1 2">JLT2011</strain>
    </source>
</reference>
<dbReference type="SUPFAM" id="SSF52540">
    <property type="entry name" value="P-loop containing nucleoside triphosphate hydrolases"/>
    <property type="match status" value="1"/>
</dbReference>
<sequence length="482" mass="57151">MVIFENDFQKVNWGPDEAKGDRQLKKYFVKIPEYEGIKNGEYRYIIGRKGTGKTAIIEQIANEASSEYNSFVKYLSLRNFPIQTIRELKDRSLGNKSQFVPIWTFLILTELGKLIIKDNSIISCESVNKLQQFYKINFPSDLGFTETLKNLKSNENKVSIITKWLGYENKIGSSDEVMTSVHYQKASEILMKLIKDTTSDCYFFLLFDELDEGYSANDKNLNLLLLSLFRAVENTFLDLKDNLNIRPVLALRSDIFNNLEDNDLNKLDDYIINLKWTKEFYASYSLYDLINARINASINVKYPEKAWEQITINNDRNIPRKINSLWEFIYNRTFERPRDIIKFMKYCKRQNPKGKLDFKTVKKAEVEFSEWFFREFRDEIQSHLPIWQEASQAFIKLNEGVLTFDEIRNEFENDSKIVNYLQSNNKNHEDILEVLFNFGLIGTLSESKRWFFKYKDDDLPFNHNQKMIVHFGFTRKFRMKVY</sequence>
<dbReference type="InterPro" id="IPR059206">
    <property type="entry name" value="Sll1717-like"/>
</dbReference>
<protein>
    <submittedName>
        <fullName evidence="1">Uncharacterized protein</fullName>
    </submittedName>
</protein>